<protein>
    <recommendedName>
        <fullName evidence="3">Glycerophosphoryl diester phosphodiesterase membrane domain-containing protein</fullName>
    </recommendedName>
</protein>
<keyword evidence="1" id="KW-0812">Transmembrane</keyword>
<dbReference type="AlphaFoldDB" id="A0A3B0R2U9"/>
<reference evidence="2" key="1">
    <citation type="submission" date="2018-06" db="EMBL/GenBank/DDBJ databases">
        <authorList>
            <person name="Zhirakovskaya E."/>
        </authorList>
    </citation>
    <scope>NUCLEOTIDE SEQUENCE</scope>
</reference>
<evidence type="ECO:0008006" key="3">
    <source>
        <dbReference type="Google" id="ProtNLM"/>
    </source>
</evidence>
<accession>A0A3B0R2U9</accession>
<gene>
    <name evidence="2" type="ORF">MNBD_ALPHA06-1647</name>
</gene>
<sequence length="287" mass="31279">MQASEGNVPVVRIVLAAWGFFSRNLVTVYQLGAPYILASVLGVSISMFASPGSPLILLGSFFSMAAFVLYFSMQAALFRLALGLPAKGMRGLGLGEDEFRLFGTHLLIALVAVIVVAVSFVIILLVISSILLIGVDPQMVQDDPNLILEQAGMKFWVLQGLGVLSVFVILLYLFARFAPAYPAAIGEKTIRIFEAAAWTKGQGWRIALGMVITVLPIYLLMSPFIFIMIGQMKIIMQMAISQPGVTPSTEQMHIDFQWRILPILLAPALDAIRAGLFSTLYRGLRPA</sequence>
<feature type="transmembrane region" description="Helical" evidence="1">
    <location>
        <begin position="28"/>
        <end position="48"/>
    </location>
</feature>
<feature type="transmembrane region" description="Helical" evidence="1">
    <location>
        <begin position="55"/>
        <end position="82"/>
    </location>
</feature>
<proteinExistence type="predicted"/>
<feature type="transmembrane region" description="Helical" evidence="1">
    <location>
        <begin position="102"/>
        <end position="135"/>
    </location>
</feature>
<organism evidence="2">
    <name type="scientific">hydrothermal vent metagenome</name>
    <dbReference type="NCBI Taxonomy" id="652676"/>
    <lineage>
        <taxon>unclassified sequences</taxon>
        <taxon>metagenomes</taxon>
        <taxon>ecological metagenomes</taxon>
    </lineage>
</organism>
<evidence type="ECO:0000313" key="2">
    <source>
        <dbReference type="EMBL" id="VAV86551.1"/>
    </source>
</evidence>
<name>A0A3B0R2U9_9ZZZZ</name>
<keyword evidence="1" id="KW-1133">Transmembrane helix</keyword>
<keyword evidence="1" id="KW-0472">Membrane</keyword>
<dbReference type="EMBL" id="UOEE01000001">
    <property type="protein sequence ID" value="VAV86551.1"/>
    <property type="molecule type" value="Genomic_DNA"/>
</dbReference>
<feature type="transmembrane region" description="Helical" evidence="1">
    <location>
        <begin position="206"/>
        <end position="229"/>
    </location>
</feature>
<evidence type="ECO:0000256" key="1">
    <source>
        <dbReference type="SAM" id="Phobius"/>
    </source>
</evidence>
<feature type="transmembrane region" description="Helical" evidence="1">
    <location>
        <begin position="155"/>
        <end position="175"/>
    </location>
</feature>